<dbReference type="Gene3D" id="3.20.20.80">
    <property type="entry name" value="Glycosidases"/>
    <property type="match status" value="1"/>
</dbReference>
<proteinExistence type="predicted"/>
<dbReference type="GO" id="GO:0009341">
    <property type="term" value="C:beta-galactosidase complex"/>
    <property type="evidence" value="ECO:0007669"/>
    <property type="project" value="InterPro"/>
</dbReference>
<dbReference type="InterPro" id="IPR013529">
    <property type="entry name" value="Glyco_hydro_42_N"/>
</dbReference>
<name>A0A927CCH1_9BACL</name>
<keyword evidence="2" id="KW-0326">Glycosidase</keyword>
<dbReference type="CDD" id="cd03143">
    <property type="entry name" value="A4_beta-galactosidase_middle_domain"/>
    <property type="match status" value="1"/>
</dbReference>
<gene>
    <name evidence="4" type="ORF">IDH45_23375</name>
</gene>
<dbReference type="SUPFAM" id="SSF51445">
    <property type="entry name" value="(Trans)glycosidases"/>
    <property type="match status" value="1"/>
</dbReference>
<feature type="domain" description="Glycoside hydrolase family 42 N-terminal" evidence="3">
    <location>
        <begin position="527"/>
        <end position="618"/>
    </location>
</feature>
<dbReference type="RefSeq" id="WP_190930546.1">
    <property type="nucleotide sequence ID" value="NZ_JACXJA010000035.1"/>
</dbReference>
<keyword evidence="1" id="KW-0378">Hydrolase</keyword>
<evidence type="ECO:0000259" key="3">
    <source>
        <dbReference type="Pfam" id="PF02449"/>
    </source>
</evidence>
<evidence type="ECO:0000313" key="4">
    <source>
        <dbReference type="EMBL" id="MBD2864924.1"/>
    </source>
</evidence>
<evidence type="ECO:0000256" key="1">
    <source>
        <dbReference type="ARBA" id="ARBA00022801"/>
    </source>
</evidence>
<evidence type="ECO:0000256" key="2">
    <source>
        <dbReference type="ARBA" id="ARBA00023295"/>
    </source>
</evidence>
<dbReference type="GO" id="GO:0004565">
    <property type="term" value="F:beta-galactosidase activity"/>
    <property type="evidence" value="ECO:0007669"/>
    <property type="project" value="InterPro"/>
</dbReference>
<accession>A0A927CCH1</accession>
<dbReference type="AlphaFoldDB" id="A0A927CCH1"/>
<dbReference type="EMBL" id="JACXJA010000035">
    <property type="protein sequence ID" value="MBD2864924.1"/>
    <property type="molecule type" value="Genomic_DNA"/>
</dbReference>
<dbReference type="GO" id="GO:0005975">
    <property type="term" value="P:carbohydrate metabolic process"/>
    <property type="evidence" value="ECO:0007669"/>
    <property type="project" value="InterPro"/>
</dbReference>
<organism evidence="4 5">
    <name type="scientific">Paenibacillus oceani</name>
    <dbReference type="NCBI Taxonomy" id="2772510"/>
    <lineage>
        <taxon>Bacteria</taxon>
        <taxon>Bacillati</taxon>
        <taxon>Bacillota</taxon>
        <taxon>Bacilli</taxon>
        <taxon>Bacillales</taxon>
        <taxon>Paenibacillaceae</taxon>
        <taxon>Paenibacillus</taxon>
    </lineage>
</organism>
<dbReference type="Proteomes" id="UP000639396">
    <property type="component" value="Unassembled WGS sequence"/>
</dbReference>
<comment type="caution">
    <text evidence="4">The sequence shown here is derived from an EMBL/GenBank/DDBJ whole genome shotgun (WGS) entry which is preliminary data.</text>
</comment>
<evidence type="ECO:0000313" key="5">
    <source>
        <dbReference type="Proteomes" id="UP000639396"/>
    </source>
</evidence>
<sequence length="1043" mass="117765">MTSLVIFYDPAFPYNGDRISEATVQKLGERAPLVGADALAQALDRLEGGCFVNMHAPYFPKDSWRHIASYVERGGSLLCIGGAPFRIPVYREDGQWKCEVEQSAYHQLFHIHEAMPVQAGKFDRLEAATDLPVCAPYLSGLTLEPTYSLVLHVTKETSLPHEMGSLGPMNTQIHALVKAVSKDGREIGAPVVLLENVRGVYAGSRWMFVNQPLRTSFWEAGGEEAIWAWADYCSRGVTEMWLKTGYASYDPGDRAKLIFQWQTLGRHAVQGGESANQEWTLQLTFGKDSGGEPLSEWTQTYSLTASSNLQSITINVPLELSDGQYTMRADLIANTGERRTLRQGLWCRDERMLQEGEPLRCDRDYFRKNGRPLPIVGMTYMTSDVARNFVFLPNVSVWDRDMAAMKKAGINYIRTGIWTGYRNIMLLDGHPSEEVLRAIDAFVMTAKKHDLELTFNFFAFTPELWEGLNPYLDPRSVEAQKRYIVSIVSRHRLTSNVHWDLINEPSMFDPKQIFSRGPRSSRDPYEQAAYREWLKQRHGSIRVLQERWGMSPNALPDFESVTPPEPNDINADIQDMHSGKKGTRWLDYSLFSMDMLNRWASELNEAIRSIAPGQLITIGQDEGLNAQRPSPFFYEQAADYTTNHSWWLLDQLVWDGIFAKTPYKPNMIQETGIMYVETPDGRAKRSEEELRNILERKYAYSFSTGSAGAVQWLWNTNYFMNNVNESNIGALRADGTEKPEADVSYDFGRFMEQIRDLFTGRQLEDIVMIFPYSNDLSNRSFAVESTSRATRVLAYDLNAPFRAMGEYQLEALNDQPARLIIVPSPHNFSDTALQQLLDHVAAHETTLLFTGPAGLDEYWHPSSRLDAALGARTLGNVRREERFVLDGKSVPLSYGSRKIAMLAKETVRKSSADTGSTLRTVKLGKGTLLWCGLPVEMNDRPEAVADLYRHAIREADVAPELVWESGGDLPGVYGRKLSFDDGELFIFVSEFAEDAAVRVTNPATGVTYSFALESERTVMFAADRSGKLLAVYRPHETDILVNS</sequence>
<reference evidence="4" key="1">
    <citation type="submission" date="2020-09" db="EMBL/GenBank/DDBJ databases">
        <title>A novel bacterium of genus Paenibacillus, isolated from South China Sea.</title>
        <authorList>
            <person name="Huang H."/>
            <person name="Mo K."/>
            <person name="Hu Y."/>
        </authorList>
    </citation>
    <scope>NUCLEOTIDE SEQUENCE</scope>
    <source>
        <strain evidence="4">IB182363</strain>
    </source>
</reference>
<protein>
    <submittedName>
        <fullName evidence="4">Beta-galactosidase</fullName>
    </submittedName>
</protein>
<dbReference type="Pfam" id="PF02449">
    <property type="entry name" value="Glyco_hydro_42"/>
    <property type="match status" value="1"/>
</dbReference>
<keyword evidence="5" id="KW-1185">Reference proteome</keyword>
<dbReference type="InterPro" id="IPR017853">
    <property type="entry name" value="GH"/>
</dbReference>